<comment type="caution">
    <text evidence="3">The sequence shown here is derived from an EMBL/GenBank/DDBJ whole genome shotgun (WGS) entry which is preliminary data.</text>
</comment>
<accession>A0ABN3XPG6</accession>
<evidence type="ECO:0000313" key="3">
    <source>
        <dbReference type="EMBL" id="GAA2971501.1"/>
    </source>
</evidence>
<keyword evidence="2" id="KW-0812">Transmembrane</keyword>
<organism evidence="3 4">
    <name type="scientific">Streptomyces enissocaesilis</name>
    <dbReference type="NCBI Taxonomy" id="332589"/>
    <lineage>
        <taxon>Bacteria</taxon>
        <taxon>Bacillati</taxon>
        <taxon>Actinomycetota</taxon>
        <taxon>Actinomycetes</taxon>
        <taxon>Kitasatosporales</taxon>
        <taxon>Streptomycetaceae</taxon>
        <taxon>Streptomyces</taxon>
        <taxon>Streptomyces rochei group</taxon>
    </lineage>
</organism>
<keyword evidence="2" id="KW-1133">Transmembrane helix</keyword>
<feature type="transmembrane region" description="Helical" evidence="2">
    <location>
        <begin position="41"/>
        <end position="59"/>
    </location>
</feature>
<evidence type="ECO:0000256" key="2">
    <source>
        <dbReference type="SAM" id="Phobius"/>
    </source>
</evidence>
<feature type="transmembrane region" description="Helical" evidence="2">
    <location>
        <begin position="7"/>
        <end position="29"/>
    </location>
</feature>
<evidence type="ECO:0000313" key="4">
    <source>
        <dbReference type="Proteomes" id="UP001500403"/>
    </source>
</evidence>
<evidence type="ECO:0000256" key="1">
    <source>
        <dbReference type="SAM" id="MobiDB-lite"/>
    </source>
</evidence>
<proteinExistence type="predicted"/>
<dbReference type="EMBL" id="BAAAUD010000104">
    <property type="protein sequence ID" value="GAA2971501.1"/>
    <property type="molecule type" value="Genomic_DNA"/>
</dbReference>
<protein>
    <submittedName>
        <fullName evidence="3">Uncharacterized protein</fullName>
    </submittedName>
</protein>
<name>A0ABN3XPG6_9ACTN</name>
<keyword evidence="2" id="KW-0472">Membrane</keyword>
<keyword evidence="4" id="KW-1185">Reference proteome</keyword>
<dbReference type="Proteomes" id="UP001500403">
    <property type="component" value="Unassembled WGS sequence"/>
</dbReference>
<feature type="compositionally biased region" description="Low complexity" evidence="1">
    <location>
        <begin position="106"/>
        <end position="125"/>
    </location>
</feature>
<sequence>MTGWRRVVWWALAVLGAVATVTLTVLVVAGDLDTADRLASVVGAVAGLAALGVSVYAILRVPVAGPVPVRAQGGSNAAGGNIRSATARDTTRAPVVPEGGGGISASGGSNAAGGDIDGSSAHKGA</sequence>
<reference evidence="3 4" key="1">
    <citation type="journal article" date="2019" name="Int. J. Syst. Evol. Microbiol.">
        <title>The Global Catalogue of Microorganisms (GCM) 10K type strain sequencing project: providing services to taxonomists for standard genome sequencing and annotation.</title>
        <authorList>
            <consortium name="The Broad Institute Genomics Platform"/>
            <consortium name="The Broad Institute Genome Sequencing Center for Infectious Disease"/>
            <person name="Wu L."/>
            <person name="Ma J."/>
        </authorList>
    </citation>
    <scope>NUCLEOTIDE SEQUENCE [LARGE SCALE GENOMIC DNA]</scope>
    <source>
        <strain evidence="3 4">JCM 9088</strain>
    </source>
</reference>
<gene>
    <name evidence="3" type="ORF">GCM10010446_65280</name>
</gene>
<feature type="region of interest" description="Disordered" evidence="1">
    <location>
        <begin position="73"/>
        <end position="125"/>
    </location>
</feature>